<sequence>MRCRKGWEPKRQATLRAGARRGLSVRSAASPSEERTHNPRLRPCYTTFILITYARKAFSATSPEGSLRPCITRLRAGRASHPTLASDAISGDTWLASGFLLRTAGLGDYFRYRARAGCCSVLALLPVASGSPGGVVRSPLSSQERRTLAACALGAASGGARLAGSCSPLLALFCVRLALGTTSVTACVLGVVVCCRCFRLRAARREL</sequence>
<evidence type="ECO:0000313" key="4">
    <source>
        <dbReference type="Proteomes" id="UP001066276"/>
    </source>
</evidence>
<feature type="transmembrane region" description="Helical" evidence="2">
    <location>
        <begin position="170"/>
        <end position="195"/>
    </location>
</feature>
<keyword evidence="2" id="KW-1133">Transmembrane helix</keyword>
<dbReference type="EMBL" id="JANPWB010000016">
    <property type="protein sequence ID" value="KAJ1086362.1"/>
    <property type="molecule type" value="Genomic_DNA"/>
</dbReference>
<organism evidence="3 4">
    <name type="scientific">Pleurodeles waltl</name>
    <name type="common">Iberian ribbed newt</name>
    <dbReference type="NCBI Taxonomy" id="8319"/>
    <lineage>
        <taxon>Eukaryota</taxon>
        <taxon>Metazoa</taxon>
        <taxon>Chordata</taxon>
        <taxon>Craniata</taxon>
        <taxon>Vertebrata</taxon>
        <taxon>Euteleostomi</taxon>
        <taxon>Amphibia</taxon>
        <taxon>Batrachia</taxon>
        <taxon>Caudata</taxon>
        <taxon>Salamandroidea</taxon>
        <taxon>Salamandridae</taxon>
        <taxon>Pleurodelinae</taxon>
        <taxon>Pleurodeles</taxon>
    </lineage>
</organism>
<protein>
    <submittedName>
        <fullName evidence="3">Uncharacterized protein</fullName>
    </submittedName>
</protein>
<feature type="region of interest" description="Disordered" evidence="1">
    <location>
        <begin position="17"/>
        <end position="39"/>
    </location>
</feature>
<name>A0AAV7L5Q7_PLEWA</name>
<evidence type="ECO:0000313" key="3">
    <source>
        <dbReference type="EMBL" id="KAJ1086362.1"/>
    </source>
</evidence>
<evidence type="ECO:0000256" key="2">
    <source>
        <dbReference type="SAM" id="Phobius"/>
    </source>
</evidence>
<keyword evidence="4" id="KW-1185">Reference proteome</keyword>
<comment type="caution">
    <text evidence="3">The sequence shown here is derived from an EMBL/GenBank/DDBJ whole genome shotgun (WGS) entry which is preliminary data.</text>
</comment>
<keyword evidence="2" id="KW-0812">Transmembrane</keyword>
<proteinExistence type="predicted"/>
<accession>A0AAV7L5Q7</accession>
<gene>
    <name evidence="3" type="ORF">NDU88_006481</name>
</gene>
<reference evidence="3" key="1">
    <citation type="journal article" date="2022" name="bioRxiv">
        <title>Sequencing and chromosome-scale assembly of the giantPleurodeles waltlgenome.</title>
        <authorList>
            <person name="Brown T."/>
            <person name="Elewa A."/>
            <person name="Iarovenko S."/>
            <person name="Subramanian E."/>
            <person name="Araus A.J."/>
            <person name="Petzold A."/>
            <person name="Susuki M."/>
            <person name="Suzuki K.-i.T."/>
            <person name="Hayashi T."/>
            <person name="Toyoda A."/>
            <person name="Oliveira C."/>
            <person name="Osipova E."/>
            <person name="Leigh N.D."/>
            <person name="Simon A."/>
            <person name="Yun M.H."/>
        </authorList>
    </citation>
    <scope>NUCLEOTIDE SEQUENCE</scope>
    <source>
        <strain evidence="3">20211129_DDA</strain>
        <tissue evidence="3">Liver</tissue>
    </source>
</reference>
<keyword evidence="2" id="KW-0472">Membrane</keyword>
<dbReference type="AlphaFoldDB" id="A0AAV7L5Q7"/>
<evidence type="ECO:0000256" key="1">
    <source>
        <dbReference type="SAM" id="MobiDB-lite"/>
    </source>
</evidence>
<dbReference type="Proteomes" id="UP001066276">
    <property type="component" value="Chromosome 12"/>
</dbReference>